<dbReference type="NCBIfam" id="NF006679">
    <property type="entry name" value="PRK09228.1"/>
    <property type="match status" value="1"/>
</dbReference>
<dbReference type="NCBIfam" id="TIGR02967">
    <property type="entry name" value="guan_deamin"/>
    <property type="match status" value="1"/>
</dbReference>
<dbReference type="GO" id="GO:0005829">
    <property type="term" value="C:cytosol"/>
    <property type="evidence" value="ECO:0007669"/>
    <property type="project" value="TreeGrafter"/>
</dbReference>
<dbReference type="InterPro" id="IPR032466">
    <property type="entry name" value="Metal_Hydrolase"/>
</dbReference>
<comment type="catalytic activity">
    <reaction evidence="8">
        <text>guanine + H2O + H(+) = xanthine + NH4(+)</text>
        <dbReference type="Rhea" id="RHEA:14665"/>
        <dbReference type="ChEBI" id="CHEBI:15377"/>
        <dbReference type="ChEBI" id="CHEBI:15378"/>
        <dbReference type="ChEBI" id="CHEBI:16235"/>
        <dbReference type="ChEBI" id="CHEBI:17712"/>
        <dbReference type="ChEBI" id="CHEBI:28938"/>
        <dbReference type="EC" id="3.5.4.3"/>
    </reaction>
</comment>
<evidence type="ECO:0000256" key="5">
    <source>
        <dbReference type="ARBA" id="ARBA00022801"/>
    </source>
</evidence>
<evidence type="ECO:0000256" key="2">
    <source>
        <dbReference type="ARBA" id="ARBA00006745"/>
    </source>
</evidence>
<evidence type="ECO:0000256" key="1">
    <source>
        <dbReference type="ARBA" id="ARBA00004984"/>
    </source>
</evidence>
<comment type="similarity">
    <text evidence="2 8">Belongs to the metallo-dependent hydrolases superfamily. ATZ/TRZ family.</text>
</comment>
<dbReference type="InterPro" id="IPR014311">
    <property type="entry name" value="Guanine_deaminase"/>
</dbReference>
<dbReference type="GO" id="GO:0008892">
    <property type="term" value="F:guanine deaminase activity"/>
    <property type="evidence" value="ECO:0007669"/>
    <property type="project" value="UniProtKB-UniRule"/>
</dbReference>
<keyword evidence="11" id="KW-1185">Reference proteome</keyword>
<feature type="domain" description="Amidohydrolase-related" evidence="9">
    <location>
        <begin position="63"/>
        <end position="399"/>
    </location>
</feature>
<keyword evidence="6 8" id="KW-0862">Zinc</keyword>
<organism evidence="10 11">
    <name type="scientific">Hydrogenophaga pseudoflava</name>
    <name type="common">Pseudomonas carboxydoflava</name>
    <dbReference type="NCBI Taxonomy" id="47421"/>
    <lineage>
        <taxon>Bacteria</taxon>
        <taxon>Pseudomonadati</taxon>
        <taxon>Pseudomonadota</taxon>
        <taxon>Betaproteobacteria</taxon>
        <taxon>Burkholderiales</taxon>
        <taxon>Comamonadaceae</taxon>
        <taxon>Hydrogenophaga</taxon>
    </lineage>
</organism>
<dbReference type="PANTHER" id="PTHR11271">
    <property type="entry name" value="GUANINE DEAMINASE"/>
    <property type="match status" value="1"/>
</dbReference>
<dbReference type="EMBL" id="CP037867">
    <property type="protein sequence ID" value="QBM27211.1"/>
    <property type="molecule type" value="Genomic_DNA"/>
</dbReference>
<dbReference type="Gene3D" id="2.30.40.10">
    <property type="entry name" value="Urease, subunit C, domain 1"/>
    <property type="match status" value="1"/>
</dbReference>
<comment type="cofactor">
    <cofactor evidence="8">
        <name>Zn(2+)</name>
        <dbReference type="ChEBI" id="CHEBI:29105"/>
    </cofactor>
    <text evidence="8">Binds 1 zinc ion per subunit.</text>
</comment>
<dbReference type="InterPro" id="IPR051607">
    <property type="entry name" value="Metallo-dep_hydrolases"/>
</dbReference>
<dbReference type="SUPFAM" id="SSF51556">
    <property type="entry name" value="Metallo-dependent hydrolases"/>
    <property type="match status" value="1"/>
</dbReference>
<dbReference type="InterPro" id="IPR011059">
    <property type="entry name" value="Metal-dep_hydrolase_composite"/>
</dbReference>
<dbReference type="UniPathway" id="UPA00603">
    <property type="reaction ID" value="UER00660"/>
</dbReference>
<dbReference type="Gene3D" id="3.20.20.140">
    <property type="entry name" value="Metal-dependent hydrolases"/>
    <property type="match status" value="1"/>
</dbReference>
<dbReference type="SUPFAM" id="SSF51338">
    <property type="entry name" value="Composite domain of metallo-dependent hydrolases"/>
    <property type="match status" value="1"/>
</dbReference>
<evidence type="ECO:0000313" key="11">
    <source>
        <dbReference type="Proteomes" id="UP000293912"/>
    </source>
</evidence>
<dbReference type="RefSeq" id="WP_133156029.1">
    <property type="nucleotide sequence ID" value="NZ_CP037867.1"/>
</dbReference>
<sequence length="424" mass="45735">MKAYRAALLRFDDQGLPLYDSDGLLVVGPDASGRKVVRAAGSHDALIDRLAGVAVEDLRGHLIAPGFIDLHVHYPQTDVIGAPASGLLPWLENYTFPHESRFADKAYARGVAEFFFDELARHGVTTALTFATSHPVSVDAAFEAAQARGLRFITGKVLQDRHSPDGVRDQTGQSLADTEALIRRWHGVDRLGYAITPRFAPTSSDAQLRGAGELAATYSDVWIQSHVAENRDEVKWVAELYPQARSYLGVYGDFGLLRDRAVYAHCIHLDAHDRILMRETGAAAAVSPTSNLFLGSGFFDYAAADAAGMRYGLASDVGGGTSFSPFHTMLAAYYVGREGHTKPGLSLTPGQLWWQHTAGAARALGLEGVVGNLTPGHEADFVVLDPKATPLLERKTAQADSLDELLFALIVLGDDRLVAKTVTA</sequence>
<dbReference type="AlphaFoldDB" id="A0A4P6X0F9"/>
<evidence type="ECO:0000256" key="6">
    <source>
        <dbReference type="ARBA" id="ARBA00022833"/>
    </source>
</evidence>
<dbReference type="Pfam" id="PF01979">
    <property type="entry name" value="Amidohydro_1"/>
    <property type="match status" value="1"/>
</dbReference>
<keyword evidence="5 8" id="KW-0378">Hydrolase</keyword>
<gene>
    <name evidence="10" type="primary">guaD</name>
    <name evidence="10" type="ORF">HPF_05915</name>
</gene>
<comment type="pathway">
    <text evidence="1 8">Purine metabolism; guanine degradation; xanthine from guanine: step 1/1.</text>
</comment>
<dbReference type="Proteomes" id="UP000293912">
    <property type="component" value="Chromosome"/>
</dbReference>
<evidence type="ECO:0000313" key="10">
    <source>
        <dbReference type="EMBL" id="QBM27211.1"/>
    </source>
</evidence>
<evidence type="ECO:0000259" key="9">
    <source>
        <dbReference type="Pfam" id="PF01979"/>
    </source>
</evidence>
<evidence type="ECO:0000256" key="8">
    <source>
        <dbReference type="RuleBase" id="RU366009"/>
    </source>
</evidence>
<dbReference type="KEGG" id="hpse:HPF_05915"/>
<proteinExistence type="inferred from homology"/>
<evidence type="ECO:0000256" key="4">
    <source>
        <dbReference type="ARBA" id="ARBA00022723"/>
    </source>
</evidence>
<name>A0A4P6X0F9_HYDPS</name>
<dbReference type="PANTHER" id="PTHR11271:SF6">
    <property type="entry name" value="GUANINE DEAMINASE"/>
    <property type="match status" value="1"/>
</dbReference>
<reference evidence="10 11" key="1">
    <citation type="submission" date="2019-03" db="EMBL/GenBank/DDBJ databases">
        <authorList>
            <person name="Sebastian G."/>
            <person name="Baumann P."/>
            <person name="Ruckert C."/>
            <person name="Kalinowski J."/>
            <person name="Nebel B."/>
            <person name="Takors R."/>
            <person name="Blombach B."/>
        </authorList>
    </citation>
    <scope>NUCLEOTIDE SEQUENCE [LARGE SCALE GENOMIC DNA]</scope>
    <source>
        <strain evidence="10 11">DSM 1084</strain>
    </source>
</reference>
<dbReference type="InterPro" id="IPR006680">
    <property type="entry name" value="Amidohydro-rel"/>
</dbReference>
<keyword evidence="4 8" id="KW-0479">Metal-binding</keyword>
<comment type="function">
    <text evidence="8">Catalyzes the hydrolytic deamination of guanine, producing xanthine and ammonia.</text>
</comment>
<dbReference type="GO" id="GO:0006147">
    <property type="term" value="P:guanine catabolic process"/>
    <property type="evidence" value="ECO:0007669"/>
    <property type="project" value="UniProtKB-UniRule"/>
</dbReference>
<evidence type="ECO:0000256" key="7">
    <source>
        <dbReference type="NCBIfam" id="TIGR02967"/>
    </source>
</evidence>
<protein>
    <recommendedName>
        <fullName evidence="3 7">Guanine deaminase</fullName>
        <shortName evidence="8">Guanase</shortName>
        <ecNumber evidence="3 7">3.5.4.3</ecNumber>
    </recommendedName>
    <alternativeName>
        <fullName evidence="8">Guanine aminohydrolase</fullName>
    </alternativeName>
</protein>
<dbReference type="GO" id="GO:0008270">
    <property type="term" value="F:zinc ion binding"/>
    <property type="evidence" value="ECO:0007669"/>
    <property type="project" value="UniProtKB-UniRule"/>
</dbReference>
<accession>A0A4P6X0F9</accession>
<evidence type="ECO:0000256" key="3">
    <source>
        <dbReference type="ARBA" id="ARBA00012781"/>
    </source>
</evidence>
<dbReference type="EC" id="3.5.4.3" evidence="3 7"/>